<dbReference type="KEGG" id="alus:STSP2_03305"/>
<dbReference type="InterPro" id="IPR000253">
    <property type="entry name" value="FHA_dom"/>
</dbReference>
<dbReference type="EMBL" id="CP019791">
    <property type="protein sequence ID" value="AQT70102.1"/>
    <property type="molecule type" value="Genomic_DNA"/>
</dbReference>
<dbReference type="PANTHER" id="PTHR23308">
    <property type="entry name" value="NUCLEAR INHIBITOR OF PROTEIN PHOSPHATASE-1"/>
    <property type="match status" value="1"/>
</dbReference>
<gene>
    <name evidence="2" type="ORF">STSP2_03305</name>
</gene>
<accession>A0A1U9NQ87</accession>
<dbReference type="InterPro" id="IPR029016">
    <property type="entry name" value="GAF-like_dom_sf"/>
</dbReference>
<organism evidence="2 3">
    <name type="scientific">Anaerohalosphaera lusitana</name>
    <dbReference type="NCBI Taxonomy" id="1936003"/>
    <lineage>
        <taxon>Bacteria</taxon>
        <taxon>Pseudomonadati</taxon>
        <taxon>Planctomycetota</taxon>
        <taxon>Phycisphaerae</taxon>
        <taxon>Sedimentisphaerales</taxon>
        <taxon>Anaerohalosphaeraceae</taxon>
        <taxon>Anaerohalosphaera</taxon>
    </lineage>
</organism>
<dbReference type="Gene3D" id="2.60.200.20">
    <property type="match status" value="1"/>
</dbReference>
<dbReference type="OrthoDB" id="151099at2"/>
<feature type="domain" description="FHA" evidence="1">
    <location>
        <begin position="22"/>
        <end position="72"/>
    </location>
</feature>
<dbReference type="InterPro" id="IPR050923">
    <property type="entry name" value="Cell_Proc_Reg/RNA_Proc"/>
</dbReference>
<dbReference type="PROSITE" id="PS50006">
    <property type="entry name" value="FHA_DOMAIN"/>
    <property type="match status" value="1"/>
</dbReference>
<evidence type="ECO:0000259" key="1">
    <source>
        <dbReference type="PROSITE" id="PS50006"/>
    </source>
</evidence>
<reference evidence="3" key="1">
    <citation type="submission" date="2017-02" db="EMBL/GenBank/DDBJ databases">
        <title>Comparative genomics and description of representatives of a novel lineage of planctomycetes thriving in anoxic sediments.</title>
        <authorList>
            <person name="Spring S."/>
            <person name="Bunk B."/>
            <person name="Sproer C."/>
        </authorList>
    </citation>
    <scope>NUCLEOTIDE SEQUENCE [LARGE SCALE GENOMIC DNA]</scope>
    <source>
        <strain evidence="3">ST-NAGAB-D1</strain>
    </source>
</reference>
<sequence>MRLRITQDGRKLNELIFDSGPIYIGRHVGSQIFLPERGVSRKHAVIYEEDNGDWFVEDLDSSNKTFVNDNAVHKSPLNTGDTIGICGFKINVKLMELEKEPAKTPLQLDDTIAHKPASPSSEEIHAEIRNLHSKSAPMLKIPPKRLTELCKAIKCFERCDSIKNLHSEAMSILLSQLAGREAWVGLSDCHGDRFEIEGGRKVSSQRIGRDDLAALEYLEETLEKHHSILIPQLPRAAGGRVVRSVLIAPVLVERKCYGALYVNNSPMHEHYESEDLDYLTLLSVHIAVAVERICEFL</sequence>
<name>A0A1U9NQ87_9BACT</name>
<keyword evidence="3" id="KW-1185">Reference proteome</keyword>
<dbReference type="Proteomes" id="UP000189674">
    <property type="component" value="Chromosome"/>
</dbReference>
<dbReference type="CDD" id="cd00060">
    <property type="entry name" value="FHA"/>
    <property type="match status" value="1"/>
</dbReference>
<dbReference type="STRING" id="1936003.STSP2_03305"/>
<dbReference type="RefSeq" id="WP_146663720.1">
    <property type="nucleotide sequence ID" value="NZ_CP019791.1"/>
</dbReference>
<dbReference type="SUPFAM" id="SSF49879">
    <property type="entry name" value="SMAD/FHA domain"/>
    <property type="match status" value="1"/>
</dbReference>
<dbReference type="InterPro" id="IPR008984">
    <property type="entry name" value="SMAD_FHA_dom_sf"/>
</dbReference>
<proteinExistence type="predicted"/>
<dbReference type="Pfam" id="PF00498">
    <property type="entry name" value="FHA"/>
    <property type="match status" value="1"/>
</dbReference>
<dbReference type="SMART" id="SM00240">
    <property type="entry name" value="FHA"/>
    <property type="match status" value="1"/>
</dbReference>
<dbReference type="Pfam" id="PF01590">
    <property type="entry name" value="GAF"/>
    <property type="match status" value="1"/>
</dbReference>
<dbReference type="Gene3D" id="3.30.450.40">
    <property type="match status" value="1"/>
</dbReference>
<dbReference type="SUPFAM" id="SSF55781">
    <property type="entry name" value="GAF domain-like"/>
    <property type="match status" value="1"/>
</dbReference>
<dbReference type="AlphaFoldDB" id="A0A1U9NQ87"/>
<evidence type="ECO:0000313" key="3">
    <source>
        <dbReference type="Proteomes" id="UP000189674"/>
    </source>
</evidence>
<evidence type="ECO:0000313" key="2">
    <source>
        <dbReference type="EMBL" id="AQT70102.1"/>
    </source>
</evidence>
<dbReference type="InterPro" id="IPR003018">
    <property type="entry name" value="GAF"/>
</dbReference>
<protein>
    <submittedName>
        <fullName evidence="2">Type VI secretion system FHA domain protein</fullName>
    </submittedName>
</protein>